<dbReference type="STRING" id="1470434.AZF00_13455"/>
<keyword evidence="6 7" id="KW-0472">Membrane</keyword>
<dbReference type="RefSeq" id="WP_062383958.1">
    <property type="nucleotide sequence ID" value="NZ_CP014544.1"/>
</dbReference>
<protein>
    <recommendedName>
        <fullName evidence="10">Teichuronic acid biosynthesis protein TuaB</fullName>
    </recommendedName>
</protein>
<feature type="transmembrane region" description="Helical" evidence="7">
    <location>
        <begin position="322"/>
        <end position="340"/>
    </location>
</feature>
<evidence type="ECO:0000313" key="9">
    <source>
        <dbReference type="Proteomes" id="UP000074119"/>
    </source>
</evidence>
<comment type="similarity">
    <text evidence="2">Belongs to the polysaccharide synthase family.</text>
</comment>
<keyword evidence="5 7" id="KW-1133">Transmembrane helix</keyword>
<evidence type="ECO:0000313" key="8">
    <source>
        <dbReference type="EMBL" id="AMO69248.1"/>
    </source>
</evidence>
<evidence type="ECO:0000256" key="2">
    <source>
        <dbReference type="ARBA" id="ARBA00007430"/>
    </source>
</evidence>
<evidence type="ECO:0000256" key="4">
    <source>
        <dbReference type="ARBA" id="ARBA00022692"/>
    </source>
</evidence>
<dbReference type="GO" id="GO:0005886">
    <property type="term" value="C:plasma membrane"/>
    <property type="evidence" value="ECO:0007669"/>
    <property type="project" value="UniProtKB-SubCell"/>
</dbReference>
<feature type="transmembrane region" description="Helical" evidence="7">
    <location>
        <begin position="293"/>
        <end position="316"/>
    </location>
</feature>
<dbReference type="Proteomes" id="UP000074119">
    <property type="component" value="Chromosome"/>
</dbReference>
<feature type="transmembrane region" description="Helical" evidence="7">
    <location>
        <begin position="80"/>
        <end position="104"/>
    </location>
</feature>
<sequence>MSDVKRTFLKNLSWLAAGEMMVRVSRLLTTLILARYLTLNDYGLAALAIASAEIIRILASNGVGNLIVKADDAHLRSVSITVFWLNLAIGLVMFLLQYFLAPAIASLYGAPILEDLLQTLAFTHLIYPFAMVQFNLLQRSSRMKEAGLIMGLTVTADNLLSAVLALMGFGVWSVIWPKLLAASLWVVIINTRVFWRPSLEFAWSELRSMRRYSGGVLLAEGLKNVRNQFDMFILGKVLSPEVFGLYAFAKNAGLGISLSLTAGFNTALLPRLCDAYRDGENVAKSYFSALKTALMVIAPLILCQALLAPIYVPIVFGEQWEPATMLVTCLCLSAIPRMIFDSGSMYFRALDRLRAENVIAISFTAVFAASIFFLADMGGVAVALGMIGLYSVVSTVFLVSVYRSIIRGAVPLARDAT</sequence>
<accession>A0A127M7U8</accession>
<dbReference type="PANTHER" id="PTHR30250">
    <property type="entry name" value="PST FAMILY PREDICTED COLANIC ACID TRANSPORTER"/>
    <property type="match status" value="1"/>
</dbReference>
<feature type="transmembrane region" description="Helical" evidence="7">
    <location>
        <begin position="380"/>
        <end position="402"/>
    </location>
</feature>
<reference evidence="8 9" key="1">
    <citation type="submission" date="2015-12" db="EMBL/GenBank/DDBJ databases">
        <authorList>
            <person name="Shamseldin A."/>
            <person name="Moawad H."/>
            <person name="Abd El-Rahim W.M."/>
            <person name="Sadowsky M.J."/>
        </authorList>
    </citation>
    <scope>NUCLEOTIDE SEQUENCE [LARGE SCALE GENOMIC DNA]</scope>
    <source>
        <strain evidence="8 9">SM2</strain>
    </source>
</reference>
<dbReference type="Pfam" id="PF13440">
    <property type="entry name" value="Polysacc_synt_3"/>
    <property type="match status" value="1"/>
</dbReference>
<dbReference type="InterPro" id="IPR050833">
    <property type="entry name" value="Poly_Biosynth_Transport"/>
</dbReference>
<proteinExistence type="inferred from homology"/>
<dbReference type="KEGG" id="zal:AZF00_13455"/>
<evidence type="ECO:0000256" key="3">
    <source>
        <dbReference type="ARBA" id="ARBA00022475"/>
    </source>
</evidence>
<feature type="transmembrane region" description="Helical" evidence="7">
    <location>
        <begin position="148"/>
        <end position="169"/>
    </location>
</feature>
<gene>
    <name evidence="8" type="ORF">AZF00_13455</name>
</gene>
<name>A0A127M7U8_9GAMM</name>
<feature type="transmembrane region" description="Helical" evidence="7">
    <location>
        <begin position="352"/>
        <end position="374"/>
    </location>
</feature>
<evidence type="ECO:0008006" key="10">
    <source>
        <dbReference type="Google" id="ProtNLM"/>
    </source>
</evidence>
<organism evidence="8 9">
    <name type="scientific">Zhongshania aliphaticivorans</name>
    <dbReference type="NCBI Taxonomy" id="1470434"/>
    <lineage>
        <taxon>Bacteria</taxon>
        <taxon>Pseudomonadati</taxon>
        <taxon>Pseudomonadota</taxon>
        <taxon>Gammaproteobacteria</taxon>
        <taxon>Cellvibrionales</taxon>
        <taxon>Spongiibacteraceae</taxon>
        <taxon>Zhongshania</taxon>
    </lineage>
</organism>
<keyword evidence="3" id="KW-1003">Cell membrane</keyword>
<evidence type="ECO:0000256" key="7">
    <source>
        <dbReference type="SAM" id="Phobius"/>
    </source>
</evidence>
<feature type="transmembrane region" description="Helical" evidence="7">
    <location>
        <begin position="116"/>
        <end position="136"/>
    </location>
</feature>
<dbReference type="EMBL" id="CP014544">
    <property type="protein sequence ID" value="AMO69248.1"/>
    <property type="molecule type" value="Genomic_DNA"/>
</dbReference>
<keyword evidence="4 7" id="KW-0812">Transmembrane</keyword>
<evidence type="ECO:0000256" key="6">
    <source>
        <dbReference type="ARBA" id="ARBA00023136"/>
    </source>
</evidence>
<evidence type="ECO:0000256" key="1">
    <source>
        <dbReference type="ARBA" id="ARBA00004651"/>
    </source>
</evidence>
<evidence type="ECO:0000256" key="5">
    <source>
        <dbReference type="ARBA" id="ARBA00022989"/>
    </source>
</evidence>
<dbReference type="PANTHER" id="PTHR30250:SF10">
    <property type="entry name" value="LIPOPOLYSACCHARIDE BIOSYNTHESIS PROTEIN WZXC"/>
    <property type="match status" value="1"/>
</dbReference>
<comment type="subcellular location">
    <subcellularLocation>
        <location evidence="1">Cell membrane</location>
        <topology evidence="1">Multi-pass membrane protein</topology>
    </subcellularLocation>
</comment>
<dbReference type="AlphaFoldDB" id="A0A127M7U8"/>